<evidence type="ECO:0000313" key="2">
    <source>
        <dbReference type="Proteomes" id="UP000694843"/>
    </source>
</evidence>
<protein>
    <submittedName>
        <fullName evidence="3">Uncharacterized protein LOC108665940</fullName>
    </submittedName>
</protein>
<feature type="compositionally biased region" description="Polar residues" evidence="1">
    <location>
        <begin position="352"/>
        <end position="363"/>
    </location>
</feature>
<evidence type="ECO:0000313" key="3">
    <source>
        <dbReference type="RefSeq" id="XP_018008236.1"/>
    </source>
</evidence>
<dbReference type="RefSeq" id="XP_018008236.1">
    <property type="nucleotide sequence ID" value="XM_018152747.2"/>
</dbReference>
<reference evidence="3" key="1">
    <citation type="submission" date="2025-08" db="UniProtKB">
        <authorList>
            <consortium name="RefSeq"/>
        </authorList>
    </citation>
    <scope>IDENTIFICATION</scope>
    <source>
        <tissue evidence="3">Whole organism</tissue>
    </source>
</reference>
<name>A0A8B7N324_HYAAZ</name>
<accession>A0A8B7N324</accession>
<keyword evidence="2" id="KW-1185">Reference proteome</keyword>
<dbReference type="KEGG" id="hazt:108665940"/>
<dbReference type="OrthoDB" id="6404058at2759"/>
<feature type="region of interest" description="Disordered" evidence="1">
    <location>
        <begin position="347"/>
        <end position="371"/>
    </location>
</feature>
<sequence>MKEFIGVVFGDNTNAVIPKSWLTPGSSSSESKSCFWPAKSAHHKAQAKIEPNSKWPTYNCQILTEASTFAKCERKMYTLTDGSTSADDEVAEPLVAPVPVLTFTPASAPRKCPVEQREALPEEWMERIERIEQEQSRNHLAIANKMDRMERQLSHLISLAEMKSVGASEALQAPATSMAELDNIAKDPNLIQKLQPYIGSNSKMTVRRVLKRCMSRDLALHFSFTGLGEKRTASKQAFGSHLLCTRILGDAAALQMKDTREVLVNHIQAALRGARDWDGGRKLRLDAAASLSGVGSSPLRATVSTAGVISCTSPAGSGSGKRSPVFLPSTVSIPDIEGAGAAAITYDEVEQPSPSAGNSTTGDVWNDSIEN</sequence>
<dbReference type="AlphaFoldDB" id="A0A8B7N324"/>
<gene>
    <name evidence="3" type="primary">LOC108665940</name>
</gene>
<organism evidence="2 3">
    <name type="scientific">Hyalella azteca</name>
    <name type="common">Amphipod</name>
    <dbReference type="NCBI Taxonomy" id="294128"/>
    <lineage>
        <taxon>Eukaryota</taxon>
        <taxon>Metazoa</taxon>
        <taxon>Ecdysozoa</taxon>
        <taxon>Arthropoda</taxon>
        <taxon>Crustacea</taxon>
        <taxon>Multicrustacea</taxon>
        <taxon>Malacostraca</taxon>
        <taxon>Eumalacostraca</taxon>
        <taxon>Peracarida</taxon>
        <taxon>Amphipoda</taxon>
        <taxon>Senticaudata</taxon>
        <taxon>Talitrida</taxon>
        <taxon>Talitroidea</taxon>
        <taxon>Hyalellidae</taxon>
        <taxon>Hyalella</taxon>
    </lineage>
</organism>
<evidence type="ECO:0000256" key="1">
    <source>
        <dbReference type="SAM" id="MobiDB-lite"/>
    </source>
</evidence>
<dbReference type="Proteomes" id="UP000694843">
    <property type="component" value="Unplaced"/>
</dbReference>
<dbReference type="GeneID" id="108665940"/>
<proteinExistence type="predicted"/>